<dbReference type="Gene3D" id="2.160.10.10">
    <property type="entry name" value="Hexapeptide repeat proteins"/>
    <property type="match status" value="1"/>
</dbReference>
<protein>
    <submittedName>
        <fullName evidence="3">DUF4954 domain-containing protein</fullName>
    </submittedName>
</protein>
<evidence type="ECO:0000259" key="1">
    <source>
        <dbReference type="Pfam" id="PF16314"/>
    </source>
</evidence>
<dbReference type="Pfam" id="PF20683">
    <property type="entry name" value="DUF6819"/>
    <property type="match status" value="1"/>
</dbReference>
<accession>A0A512BHK6</accession>
<dbReference type="Proteomes" id="UP000321513">
    <property type="component" value="Unassembled WGS sequence"/>
</dbReference>
<keyword evidence="4" id="KW-1185">Reference proteome</keyword>
<evidence type="ECO:0000313" key="4">
    <source>
        <dbReference type="Proteomes" id="UP000321513"/>
    </source>
</evidence>
<feature type="domain" description="DUF6819" evidence="2">
    <location>
        <begin position="587"/>
        <end position="729"/>
    </location>
</feature>
<evidence type="ECO:0000313" key="3">
    <source>
        <dbReference type="EMBL" id="GEO11345.1"/>
    </source>
</evidence>
<reference evidence="3 4" key="1">
    <citation type="submission" date="2019-07" db="EMBL/GenBank/DDBJ databases">
        <title>Whole genome shotgun sequence of Segetibacter aerophilus NBRC 106135.</title>
        <authorList>
            <person name="Hosoyama A."/>
            <person name="Uohara A."/>
            <person name="Ohji S."/>
            <person name="Ichikawa N."/>
        </authorList>
    </citation>
    <scope>NUCLEOTIDE SEQUENCE [LARGE SCALE GENOMIC DNA]</scope>
    <source>
        <strain evidence="3 4">NBRC 106135</strain>
    </source>
</reference>
<dbReference type="AlphaFoldDB" id="A0A512BHK6"/>
<sequence>MASNVNDIRKKSITSLGYGFVAPQYLPKGKDEYYLRNFQNQNGISYRQLSAYEIEVLVRNRNTSENWNKLLVSDAFNPELVKNCKFFGLVRIGKLEPFVLEFSDLKVPVGLYNSTIISCDFGDNVVIDNVNYLSHYIIGSEVIITNVNELVTTDHAKFGNGILKEGEAEDIRIWMELSNENGGRKVIPFNGMLPGDAYLWTKFRDDEPLLQKFKEFTEAKFDKRRGYYGKVGNRTVIKNCRIIKDVWIGSDAYLKGANKLKNLTINSGPEGKSQIGEGCEMVNGVMGFGCRAFYGVKAVRFVMASHSQLKYGARLINSYLGNNSTISCCEVLNSLIFPAHEQHHNNSFLTAATVMGQSNIAAGATIGSNHNSRSADGELVAGRGFWPGLCVSLKHNTKFATFTIVAKGDYPAELNIPIPFSLVSNDVTNNKLVVMPGYWFMYNMFALERNGWKYLDRDKREEKIQHLENEYLAPDSVNEMVGALSMFQKFTGKAWFKKESSDATVSDSEAIAKGKQLLEANDPIVNELEILAEGFENTKRKVVLIKVLRAYQLFRELIQYYCVNELLSLIKEKEISSFQDLLTSLPTKYNLEEWMNVGGQLIPRAEVNQLTKKIRGGKIKSWDALHEFYEQQAGLYKSQKLANALAAVYEVTGSRVGQTNKESFKALLKSAVATKEWMTTGIYESRAKDYSNSFRKMPFENQQEMDAVVGKLEDNTFIKQQKEEFDNYKKQAQIYLNW</sequence>
<dbReference type="RefSeq" id="WP_147205454.1">
    <property type="nucleotide sequence ID" value="NZ_BJYT01000019.1"/>
</dbReference>
<dbReference type="InterPro" id="IPR049208">
    <property type="entry name" value="DUF6819"/>
</dbReference>
<dbReference type="InterPro" id="IPR011004">
    <property type="entry name" value="Trimer_LpxA-like_sf"/>
</dbReference>
<dbReference type="SUPFAM" id="SSF51161">
    <property type="entry name" value="Trimeric LpxA-like enzymes"/>
    <property type="match status" value="1"/>
</dbReference>
<dbReference type="EMBL" id="BJYT01000019">
    <property type="protein sequence ID" value="GEO11345.1"/>
    <property type="molecule type" value="Genomic_DNA"/>
</dbReference>
<feature type="domain" description="DUF4954" evidence="1">
    <location>
        <begin position="46"/>
        <end position="488"/>
    </location>
</feature>
<gene>
    <name evidence="3" type="ORF">SAE01_38410</name>
</gene>
<dbReference type="Pfam" id="PF16314">
    <property type="entry name" value="DUF4954"/>
    <property type="match status" value="1"/>
</dbReference>
<name>A0A512BHK6_9BACT</name>
<evidence type="ECO:0000259" key="2">
    <source>
        <dbReference type="Pfam" id="PF20683"/>
    </source>
</evidence>
<organism evidence="3 4">
    <name type="scientific">Segetibacter aerophilus</name>
    <dbReference type="NCBI Taxonomy" id="670293"/>
    <lineage>
        <taxon>Bacteria</taxon>
        <taxon>Pseudomonadati</taxon>
        <taxon>Bacteroidota</taxon>
        <taxon>Chitinophagia</taxon>
        <taxon>Chitinophagales</taxon>
        <taxon>Chitinophagaceae</taxon>
        <taxon>Segetibacter</taxon>
    </lineage>
</organism>
<dbReference type="OrthoDB" id="908418at2"/>
<comment type="caution">
    <text evidence="3">The sequence shown here is derived from an EMBL/GenBank/DDBJ whole genome shotgun (WGS) entry which is preliminary data.</text>
</comment>
<dbReference type="InterPro" id="IPR032533">
    <property type="entry name" value="DUF4954"/>
</dbReference>
<proteinExistence type="predicted"/>